<evidence type="ECO:0000313" key="2">
    <source>
        <dbReference type="EMBL" id="MED6123920.1"/>
    </source>
</evidence>
<feature type="signal peptide" evidence="1">
    <location>
        <begin position="1"/>
        <end position="23"/>
    </location>
</feature>
<evidence type="ECO:0000256" key="1">
    <source>
        <dbReference type="SAM" id="SignalP"/>
    </source>
</evidence>
<sequence length="149" mass="17230">MLPCKQPLFCLSYASSLLSSASAVENSTVSYFFHTQLCQRQLVAAVPSMRHPGGYSQVRQYQTLDGGSSREQVQRNTGDHKNKERIIEVGEGDAKVRNRDVGRMKILPSHTPPQLPIVRRRYYRRLPEPLCHCYGFDFFPFLYCVYYEF</sequence>
<protein>
    <recommendedName>
        <fullName evidence="4">Secreted protein</fullName>
    </recommendedName>
</protein>
<gene>
    <name evidence="2" type="ORF">PIB30_054154</name>
</gene>
<comment type="caution">
    <text evidence="2">The sequence shown here is derived from an EMBL/GenBank/DDBJ whole genome shotgun (WGS) entry which is preliminary data.</text>
</comment>
<accession>A0ABU6RIV4</accession>
<keyword evidence="1" id="KW-0732">Signal</keyword>
<evidence type="ECO:0008006" key="4">
    <source>
        <dbReference type="Google" id="ProtNLM"/>
    </source>
</evidence>
<organism evidence="2 3">
    <name type="scientific">Stylosanthes scabra</name>
    <dbReference type="NCBI Taxonomy" id="79078"/>
    <lineage>
        <taxon>Eukaryota</taxon>
        <taxon>Viridiplantae</taxon>
        <taxon>Streptophyta</taxon>
        <taxon>Embryophyta</taxon>
        <taxon>Tracheophyta</taxon>
        <taxon>Spermatophyta</taxon>
        <taxon>Magnoliopsida</taxon>
        <taxon>eudicotyledons</taxon>
        <taxon>Gunneridae</taxon>
        <taxon>Pentapetalae</taxon>
        <taxon>rosids</taxon>
        <taxon>fabids</taxon>
        <taxon>Fabales</taxon>
        <taxon>Fabaceae</taxon>
        <taxon>Papilionoideae</taxon>
        <taxon>50 kb inversion clade</taxon>
        <taxon>dalbergioids sensu lato</taxon>
        <taxon>Dalbergieae</taxon>
        <taxon>Pterocarpus clade</taxon>
        <taxon>Stylosanthes</taxon>
    </lineage>
</organism>
<keyword evidence="3" id="KW-1185">Reference proteome</keyword>
<evidence type="ECO:0000313" key="3">
    <source>
        <dbReference type="Proteomes" id="UP001341840"/>
    </source>
</evidence>
<dbReference type="Proteomes" id="UP001341840">
    <property type="component" value="Unassembled WGS sequence"/>
</dbReference>
<reference evidence="2 3" key="1">
    <citation type="journal article" date="2023" name="Plants (Basel)">
        <title>Bridging the Gap: Combining Genomics and Transcriptomics Approaches to Understand Stylosanthes scabra, an Orphan Legume from the Brazilian Caatinga.</title>
        <authorList>
            <person name="Ferreira-Neto J.R.C."/>
            <person name="da Silva M.D."/>
            <person name="Binneck E."/>
            <person name="de Melo N.F."/>
            <person name="da Silva R.H."/>
            <person name="de Melo A.L.T.M."/>
            <person name="Pandolfi V."/>
            <person name="Bustamante F.O."/>
            <person name="Brasileiro-Vidal A.C."/>
            <person name="Benko-Iseppon A.M."/>
        </authorList>
    </citation>
    <scope>NUCLEOTIDE SEQUENCE [LARGE SCALE GENOMIC DNA]</scope>
    <source>
        <tissue evidence="2">Leaves</tissue>
    </source>
</reference>
<feature type="chain" id="PRO_5045844640" description="Secreted protein" evidence="1">
    <location>
        <begin position="24"/>
        <end position="149"/>
    </location>
</feature>
<name>A0ABU6RIV4_9FABA</name>
<proteinExistence type="predicted"/>
<dbReference type="EMBL" id="JASCZI010030618">
    <property type="protein sequence ID" value="MED6123920.1"/>
    <property type="molecule type" value="Genomic_DNA"/>
</dbReference>